<dbReference type="PANTHER" id="PTHR43531">
    <property type="entry name" value="PROTEIN ICFG"/>
    <property type="match status" value="1"/>
</dbReference>
<evidence type="ECO:0000256" key="1">
    <source>
        <dbReference type="ARBA" id="ARBA00004370"/>
    </source>
</evidence>
<protein>
    <submittedName>
        <fullName evidence="11">Methyl-accepting chemotaxis protein</fullName>
    </submittedName>
</protein>
<evidence type="ECO:0000256" key="5">
    <source>
        <dbReference type="PROSITE-ProRule" id="PRU00284"/>
    </source>
</evidence>
<dbReference type="InterPro" id="IPR051310">
    <property type="entry name" value="MCP_chemotaxis"/>
</dbReference>
<keyword evidence="7" id="KW-0472">Membrane</keyword>
<evidence type="ECO:0000256" key="3">
    <source>
        <dbReference type="ARBA" id="ARBA00023224"/>
    </source>
</evidence>
<feature type="domain" description="NIT" evidence="10">
    <location>
        <begin position="54"/>
        <end position="304"/>
    </location>
</feature>
<dbReference type="CDD" id="cd11386">
    <property type="entry name" value="MCP_signal"/>
    <property type="match status" value="1"/>
</dbReference>
<dbReference type="GO" id="GO:0007165">
    <property type="term" value="P:signal transduction"/>
    <property type="evidence" value="ECO:0007669"/>
    <property type="project" value="UniProtKB-KW"/>
</dbReference>
<dbReference type="AlphaFoldDB" id="A0A368U3K0"/>
<dbReference type="Pfam" id="PF08376">
    <property type="entry name" value="NIT"/>
    <property type="match status" value="1"/>
</dbReference>
<keyword evidence="6" id="KW-0175">Coiled coil</keyword>
<dbReference type="SMART" id="SM00283">
    <property type="entry name" value="MA"/>
    <property type="match status" value="1"/>
</dbReference>
<keyword evidence="7" id="KW-0812">Transmembrane</keyword>
<dbReference type="PROSITE" id="PS50906">
    <property type="entry name" value="NIT"/>
    <property type="match status" value="1"/>
</dbReference>
<dbReference type="SUPFAM" id="SSF58104">
    <property type="entry name" value="Methyl-accepting chemotaxis protein (MCP) signaling domain"/>
    <property type="match status" value="1"/>
</dbReference>
<feature type="domain" description="HAMP" evidence="9">
    <location>
        <begin position="335"/>
        <end position="386"/>
    </location>
</feature>
<comment type="similarity">
    <text evidence="4">Belongs to the methyl-accepting chemotaxis (MCP) protein family.</text>
</comment>
<accession>A0A368U3K0</accession>
<evidence type="ECO:0000256" key="4">
    <source>
        <dbReference type="ARBA" id="ARBA00029447"/>
    </source>
</evidence>
<dbReference type="InterPro" id="IPR010910">
    <property type="entry name" value="Nitrate/nitrite_sensing_bac"/>
</dbReference>
<dbReference type="InterPro" id="IPR004090">
    <property type="entry name" value="Chemotax_Me-accpt_rcpt"/>
</dbReference>
<organism evidence="11 12">
    <name type="scientific">Vreelandella rituensis</name>
    <dbReference type="NCBI Taxonomy" id="2282306"/>
    <lineage>
        <taxon>Bacteria</taxon>
        <taxon>Pseudomonadati</taxon>
        <taxon>Pseudomonadota</taxon>
        <taxon>Gammaproteobacteria</taxon>
        <taxon>Oceanospirillales</taxon>
        <taxon>Halomonadaceae</taxon>
        <taxon>Vreelandella</taxon>
    </lineage>
</organism>
<evidence type="ECO:0000256" key="2">
    <source>
        <dbReference type="ARBA" id="ARBA00022500"/>
    </source>
</evidence>
<dbReference type="Proteomes" id="UP000253204">
    <property type="component" value="Unassembled WGS sequence"/>
</dbReference>
<evidence type="ECO:0000313" key="11">
    <source>
        <dbReference type="EMBL" id="RCV89603.1"/>
    </source>
</evidence>
<dbReference type="PROSITE" id="PS50111">
    <property type="entry name" value="CHEMOTAXIS_TRANSDUC_2"/>
    <property type="match status" value="1"/>
</dbReference>
<gene>
    <name evidence="11" type="ORF">DU506_12590</name>
</gene>
<dbReference type="GO" id="GO:0006935">
    <property type="term" value="P:chemotaxis"/>
    <property type="evidence" value="ECO:0007669"/>
    <property type="project" value="UniProtKB-KW"/>
</dbReference>
<comment type="caution">
    <text evidence="11">The sequence shown here is derived from an EMBL/GenBank/DDBJ whole genome shotgun (WGS) entry which is preliminary data.</text>
</comment>
<evidence type="ECO:0000259" key="8">
    <source>
        <dbReference type="PROSITE" id="PS50111"/>
    </source>
</evidence>
<dbReference type="GO" id="GO:0004888">
    <property type="term" value="F:transmembrane signaling receptor activity"/>
    <property type="evidence" value="ECO:0007669"/>
    <property type="project" value="InterPro"/>
</dbReference>
<dbReference type="OrthoDB" id="2489132at2"/>
<evidence type="ECO:0000259" key="9">
    <source>
        <dbReference type="PROSITE" id="PS50885"/>
    </source>
</evidence>
<feature type="transmembrane region" description="Helical" evidence="7">
    <location>
        <begin position="312"/>
        <end position="334"/>
    </location>
</feature>
<feature type="coiled-coil region" evidence="6">
    <location>
        <begin position="591"/>
        <end position="625"/>
    </location>
</feature>
<dbReference type="PROSITE" id="PS50885">
    <property type="entry name" value="HAMP"/>
    <property type="match status" value="1"/>
</dbReference>
<reference evidence="11 12" key="1">
    <citation type="submission" date="2018-07" db="EMBL/GenBank/DDBJ databases">
        <title>Halomonas rutogse sp. nov., isolated from Lake TangqianCo on Tibetan Plateau.</title>
        <authorList>
            <person name="Lu H."/>
            <person name="Xing P."/>
            <person name="Wu Q."/>
        </authorList>
    </citation>
    <scope>NUCLEOTIDE SEQUENCE [LARGE SCALE GENOMIC DNA]</scope>
    <source>
        <strain evidence="11 12">TQ8S</strain>
    </source>
</reference>
<sequence>MTNLLHRVSMRRKFAMVLTLPLLALIWFAFNGISERQGVVQELDRLQGMTEVARRAGMLIHQVQLERGMTAGFLGSEGKSFNTRLPNQRPMTDQAIAAFRQELDQLNREALTENAQERIDHTLRRLDATRNIRPQVDSLSIATNDVLAHYTGINNALMEVVGELSHLTNNGDVTRQLATYYSLLEAKDLAGIERALLSNAFAGDGMNEPMLRRFLSLLGAERAFLESFTVLASREQREQLVQALSGEQIERLERLRELAIAQAETGGYGVNPEQWFEWQTVKIGRLKALEDSVAGTIVATTQTLRSDARKALWLYVIIAVAASGIAILVATLIVHSITRPLIRALESIETRGNDLTRRLDVPGNDELSRLYLAFNDASAATEALVAELKQNAQSVEVASREIAQGNQDLAQRTEEQSASLVQTASSMEEITATVRQSTDNAHQAQAMTADVADSARQATDIAAKAQGAMHQIHEANGQVTKIIAAIDSIAFQTNMLALNASVEAARAGEHGRGFAVVAQEVRKLASRSAQEADEIRKLIDNNVACISEGETLVNSTSETLGTIARQAQQMAELVTEMSSATTEQSVGIEEINRAMTQLEQVTQQNAALVEQVAAASRSLDEQAEEVVGVISKYKVSDNTGRATARLPSA</sequence>
<dbReference type="FunFam" id="1.10.287.950:FF:000001">
    <property type="entry name" value="Methyl-accepting chemotaxis sensory transducer"/>
    <property type="match status" value="1"/>
</dbReference>
<evidence type="ECO:0000259" key="10">
    <source>
        <dbReference type="PROSITE" id="PS50906"/>
    </source>
</evidence>
<keyword evidence="12" id="KW-1185">Reference proteome</keyword>
<dbReference type="Pfam" id="PF00015">
    <property type="entry name" value="MCPsignal"/>
    <property type="match status" value="1"/>
</dbReference>
<dbReference type="SMART" id="SM00304">
    <property type="entry name" value="HAMP"/>
    <property type="match status" value="1"/>
</dbReference>
<evidence type="ECO:0000256" key="6">
    <source>
        <dbReference type="SAM" id="Coils"/>
    </source>
</evidence>
<dbReference type="GO" id="GO:0016020">
    <property type="term" value="C:membrane"/>
    <property type="evidence" value="ECO:0007669"/>
    <property type="project" value="UniProtKB-SubCell"/>
</dbReference>
<dbReference type="Pfam" id="PF00672">
    <property type="entry name" value="HAMP"/>
    <property type="match status" value="1"/>
</dbReference>
<dbReference type="PRINTS" id="PR00260">
    <property type="entry name" value="CHEMTRNSDUCR"/>
</dbReference>
<dbReference type="Gene3D" id="1.10.287.950">
    <property type="entry name" value="Methyl-accepting chemotaxis protein"/>
    <property type="match status" value="1"/>
</dbReference>
<dbReference type="InterPro" id="IPR013587">
    <property type="entry name" value="Nitrate/nitrite_sensing"/>
</dbReference>
<feature type="domain" description="Methyl-accepting transducer" evidence="8">
    <location>
        <begin position="391"/>
        <end position="620"/>
    </location>
</feature>
<evidence type="ECO:0000313" key="12">
    <source>
        <dbReference type="Proteomes" id="UP000253204"/>
    </source>
</evidence>
<dbReference type="EMBL" id="QPIJ01000030">
    <property type="protein sequence ID" value="RCV89603.1"/>
    <property type="molecule type" value="Genomic_DNA"/>
</dbReference>
<dbReference type="InterPro" id="IPR004089">
    <property type="entry name" value="MCPsignal_dom"/>
</dbReference>
<comment type="subcellular location">
    <subcellularLocation>
        <location evidence="1">Membrane</location>
    </subcellularLocation>
</comment>
<keyword evidence="7" id="KW-1133">Transmembrane helix</keyword>
<keyword evidence="3 5" id="KW-0807">Transducer</keyword>
<dbReference type="CDD" id="cd06225">
    <property type="entry name" value="HAMP"/>
    <property type="match status" value="1"/>
</dbReference>
<evidence type="ECO:0000256" key="7">
    <source>
        <dbReference type="SAM" id="Phobius"/>
    </source>
</evidence>
<proteinExistence type="inferred from homology"/>
<dbReference type="PANTHER" id="PTHR43531:SF11">
    <property type="entry name" value="METHYL-ACCEPTING CHEMOTAXIS PROTEIN 3"/>
    <property type="match status" value="1"/>
</dbReference>
<keyword evidence="2" id="KW-0145">Chemotaxis</keyword>
<dbReference type="InterPro" id="IPR003660">
    <property type="entry name" value="HAMP_dom"/>
</dbReference>
<name>A0A368U3K0_9GAMM</name>